<evidence type="ECO:0000313" key="1">
    <source>
        <dbReference type="EMBL" id="QJQ01252.1"/>
    </source>
</evidence>
<dbReference type="Proteomes" id="UP000501648">
    <property type="component" value="Chromosome"/>
</dbReference>
<dbReference type="RefSeq" id="WP_017453484.1">
    <property type="nucleotide sequence ID" value="NZ_CP008956.1"/>
</dbReference>
<dbReference type="Gene3D" id="3.30.1460.10">
    <property type="match status" value="1"/>
</dbReference>
<gene>
    <name evidence="1" type="ORF">C798_13705</name>
</gene>
<dbReference type="SUPFAM" id="SSF69635">
    <property type="entry name" value="Type III secretory system chaperone-like"/>
    <property type="match status" value="1"/>
</dbReference>
<reference evidence="1 2" key="1">
    <citation type="journal article" date="2012" name="J. Bacteriol.">
        <title>Genome sequence of the pathogenic Herbaspirillum seropedicae strain Os34, isolated from rice roots.</title>
        <authorList>
            <person name="Ye W."/>
            <person name="Ye S."/>
            <person name="Liu J."/>
            <person name="Chang S."/>
            <person name="Chen M."/>
            <person name="Zhu B."/>
            <person name="Guo L."/>
            <person name="An Q."/>
        </authorList>
    </citation>
    <scope>NUCLEOTIDE SEQUENCE [LARGE SCALE GENOMIC DNA]</scope>
    <source>
        <strain evidence="1 2">Os34</strain>
    </source>
</reference>
<dbReference type="EMBL" id="CP008956">
    <property type="protein sequence ID" value="QJQ01252.1"/>
    <property type="molecule type" value="Genomic_DNA"/>
</dbReference>
<dbReference type="Pfam" id="PF05932">
    <property type="entry name" value="CesT"/>
    <property type="match status" value="1"/>
</dbReference>
<dbReference type="InterPro" id="IPR010261">
    <property type="entry name" value="Tir_chaperone"/>
</dbReference>
<protein>
    <submittedName>
        <fullName evidence="1">Molecular chaperone Tir</fullName>
    </submittedName>
</protein>
<accession>A0A6M3ZUR8</accession>
<dbReference type="AlphaFoldDB" id="A0A6M3ZUR8"/>
<organism evidence="1 2">
    <name type="scientific">Herbaspirillum rubrisubalbicans Os34</name>
    <dbReference type="NCBI Taxonomy" id="1235827"/>
    <lineage>
        <taxon>Bacteria</taxon>
        <taxon>Pseudomonadati</taxon>
        <taxon>Pseudomonadota</taxon>
        <taxon>Betaproteobacteria</taxon>
        <taxon>Burkholderiales</taxon>
        <taxon>Oxalobacteraceae</taxon>
        <taxon>Herbaspirillum</taxon>
    </lineage>
</organism>
<sequence>MSQQHYEQLIHQLCNLCQIKGAQGILEGGPVAVNDVVFSLAHHEQLSPDTLLVYCDFGAVEVGREAQAYRALLETNLLMYAGNGPMYTLSPATGRIVFANRYRLSGMDAVTLRSILAHLAAKAMDWRKDQFLDPPPAKRHHGHASKIPLLWSKPDRAAGDDTKH</sequence>
<dbReference type="GO" id="GO:0030254">
    <property type="term" value="P:protein secretion by the type III secretion system"/>
    <property type="evidence" value="ECO:0007669"/>
    <property type="project" value="InterPro"/>
</dbReference>
<name>A0A6M3ZUR8_9BURK</name>
<evidence type="ECO:0000313" key="2">
    <source>
        <dbReference type="Proteomes" id="UP000501648"/>
    </source>
</evidence>
<proteinExistence type="predicted"/>
<dbReference type="CDD" id="cd17020">
    <property type="entry name" value="T3SC_IA_ShcM-like"/>
    <property type="match status" value="1"/>
</dbReference>